<feature type="region of interest" description="Disordered" evidence="2">
    <location>
        <begin position="1369"/>
        <end position="1417"/>
    </location>
</feature>
<feature type="domain" description="Rapamycin-insensitive companion of mTOR N-terminal" evidence="4">
    <location>
        <begin position="202"/>
        <end position="592"/>
    </location>
</feature>
<reference evidence="7" key="2">
    <citation type="submission" date="2020-05" db="UniProtKB">
        <authorList>
            <consortium name="EnsemblMetazoa"/>
        </authorList>
    </citation>
    <scope>IDENTIFICATION</scope>
</reference>
<dbReference type="GO" id="GO:0043539">
    <property type="term" value="F:protein serine/threonine kinase activator activity"/>
    <property type="evidence" value="ECO:0007669"/>
    <property type="project" value="TreeGrafter"/>
</dbReference>
<dbReference type="InterPro" id="IPR028267">
    <property type="entry name" value="Pianissimo_N"/>
</dbReference>
<feature type="domain" description="Rapamycin-insensitive companion of mTOR" evidence="5">
    <location>
        <begin position="1187"/>
        <end position="1261"/>
    </location>
</feature>
<dbReference type="InterPro" id="IPR029451">
    <property type="entry name" value="RICTOR_M"/>
</dbReference>
<dbReference type="Pfam" id="PF14664">
    <property type="entry name" value="RICTOR_N"/>
    <property type="match status" value="1"/>
</dbReference>
<evidence type="ECO:0000313" key="8">
    <source>
        <dbReference type="Proteomes" id="UP000030765"/>
    </source>
</evidence>
<dbReference type="VEuPathDB" id="VectorBase:ASIS001279"/>
<feature type="compositionally biased region" description="Acidic residues" evidence="2">
    <location>
        <begin position="1660"/>
        <end position="1677"/>
    </location>
</feature>
<feature type="region of interest" description="Disordered" evidence="2">
    <location>
        <begin position="1655"/>
        <end position="1684"/>
    </location>
</feature>
<feature type="compositionally biased region" description="Polar residues" evidence="2">
    <location>
        <begin position="1557"/>
        <end position="1582"/>
    </location>
</feature>
<reference evidence="6 8" key="1">
    <citation type="journal article" date="2014" name="BMC Genomics">
        <title>Genome sequence of Anopheles sinensis provides insight into genetics basis of mosquito competence for malaria parasites.</title>
        <authorList>
            <person name="Zhou D."/>
            <person name="Zhang D."/>
            <person name="Ding G."/>
            <person name="Shi L."/>
            <person name="Hou Q."/>
            <person name="Ye Y."/>
            <person name="Xu Y."/>
            <person name="Zhou H."/>
            <person name="Xiong C."/>
            <person name="Li S."/>
            <person name="Yu J."/>
            <person name="Hong S."/>
            <person name="Yu X."/>
            <person name="Zou P."/>
            <person name="Chen C."/>
            <person name="Chang X."/>
            <person name="Wang W."/>
            <person name="Lv Y."/>
            <person name="Sun Y."/>
            <person name="Ma L."/>
            <person name="Shen B."/>
            <person name="Zhu C."/>
        </authorList>
    </citation>
    <scope>NUCLEOTIDE SEQUENCE [LARGE SCALE GENOMIC DNA]</scope>
</reference>
<evidence type="ECO:0000256" key="2">
    <source>
        <dbReference type="SAM" id="MobiDB-lite"/>
    </source>
</evidence>
<dbReference type="InterPro" id="IPR029452">
    <property type="entry name" value="RICTOR_V"/>
</dbReference>
<dbReference type="OrthoDB" id="271111at2759"/>
<feature type="region of interest" description="Disordered" evidence="2">
    <location>
        <begin position="741"/>
        <end position="761"/>
    </location>
</feature>
<dbReference type="GO" id="GO:0038203">
    <property type="term" value="P:TORC2 signaling"/>
    <property type="evidence" value="ECO:0007669"/>
    <property type="project" value="TreeGrafter"/>
</dbReference>
<feature type="region of interest" description="Disordered" evidence="2">
    <location>
        <begin position="1544"/>
        <end position="1585"/>
    </location>
</feature>
<dbReference type="Pfam" id="PF14668">
    <property type="entry name" value="RICTOR_V"/>
    <property type="match status" value="1"/>
</dbReference>
<dbReference type="SMART" id="SM01303">
    <property type="entry name" value="RasGEF_N_2"/>
    <property type="match status" value="1"/>
</dbReference>
<proteinExistence type="inferred from homology"/>
<feature type="compositionally biased region" description="Low complexity" evidence="2">
    <location>
        <begin position="1965"/>
        <end position="1988"/>
    </location>
</feature>
<dbReference type="Pfam" id="PF14663">
    <property type="entry name" value="RasGEF_N_2"/>
    <property type="match status" value="1"/>
</dbReference>
<dbReference type="EMBL" id="KE525342">
    <property type="protein sequence ID" value="KFB48861.1"/>
    <property type="molecule type" value="Genomic_DNA"/>
</dbReference>
<dbReference type="InterPro" id="IPR029453">
    <property type="entry name" value="Rictor_IV"/>
</dbReference>
<dbReference type="STRING" id="74873.A0A084WF67"/>
<name>A0A084WF67_ANOSI</name>
<dbReference type="EMBL" id="ATLV01023309">
    <property type="status" value="NOT_ANNOTATED_CDS"/>
    <property type="molecule type" value="Genomic_DNA"/>
</dbReference>
<dbReference type="EnsemblMetazoa" id="ASIC017121-RA">
    <property type="protein sequence ID" value="ASIC017121-PA"/>
    <property type="gene ID" value="ASIC017121"/>
</dbReference>
<feature type="compositionally biased region" description="Low complexity" evidence="2">
    <location>
        <begin position="1307"/>
        <end position="1330"/>
    </location>
</feature>
<dbReference type="SMART" id="SM01307">
    <property type="entry name" value="RICTOR_M"/>
    <property type="match status" value="1"/>
</dbReference>
<protein>
    <submittedName>
        <fullName evidence="6">AGAP001035-PA-like protein</fullName>
    </submittedName>
</protein>
<feature type="region of interest" description="Disordered" evidence="2">
    <location>
        <begin position="1602"/>
        <end position="1623"/>
    </location>
</feature>
<dbReference type="SMART" id="SM01308">
    <property type="entry name" value="RICTOR_N"/>
    <property type="match status" value="1"/>
</dbReference>
<evidence type="ECO:0000259" key="5">
    <source>
        <dbReference type="SMART" id="SM01310"/>
    </source>
</evidence>
<dbReference type="Proteomes" id="UP000030765">
    <property type="component" value="Unassembled WGS sequence"/>
</dbReference>
<feature type="compositionally biased region" description="Low complexity" evidence="2">
    <location>
        <begin position="1605"/>
        <end position="1623"/>
    </location>
</feature>
<gene>
    <name evidence="6" type="ORF">ZHAS_00017121</name>
</gene>
<feature type="compositionally biased region" description="Basic and acidic residues" evidence="2">
    <location>
        <begin position="1281"/>
        <end position="1298"/>
    </location>
</feature>
<dbReference type="InterPro" id="IPR016024">
    <property type="entry name" value="ARM-type_fold"/>
</dbReference>
<dbReference type="VEuPathDB" id="VectorBase:ASIC017121"/>
<evidence type="ECO:0000259" key="4">
    <source>
        <dbReference type="SMART" id="SM01308"/>
    </source>
</evidence>
<keyword evidence="8" id="KW-1185">Reference proteome</keyword>
<dbReference type="PANTHER" id="PTHR13298:SF11">
    <property type="entry name" value="RAPAMYCIN-INSENSITIVE COMPANION OF MTOR"/>
    <property type="match status" value="1"/>
</dbReference>
<dbReference type="InterPro" id="IPR028268">
    <property type="entry name" value="Pianissimo_fam"/>
</dbReference>
<evidence type="ECO:0000259" key="3">
    <source>
        <dbReference type="SMART" id="SM01307"/>
    </source>
</evidence>
<comment type="similarity">
    <text evidence="1">Belongs to the RICTOR family.</text>
</comment>
<dbReference type="GO" id="GO:0031932">
    <property type="term" value="C:TORC2 complex"/>
    <property type="evidence" value="ECO:0007669"/>
    <property type="project" value="InterPro"/>
</dbReference>
<dbReference type="GO" id="GO:0051897">
    <property type="term" value="P:positive regulation of phosphatidylinositol 3-kinase/protein kinase B signal transduction"/>
    <property type="evidence" value="ECO:0007669"/>
    <property type="project" value="TreeGrafter"/>
</dbReference>
<organism evidence="6">
    <name type="scientific">Anopheles sinensis</name>
    <name type="common">Mosquito</name>
    <dbReference type="NCBI Taxonomy" id="74873"/>
    <lineage>
        <taxon>Eukaryota</taxon>
        <taxon>Metazoa</taxon>
        <taxon>Ecdysozoa</taxon>
        <taxon>Arthropoda</taxon>
        <taxon>Hexapoda</taxon>
        <taxon>Insecta</taxon>
        <taxon>Pterygota</taxon>
        <taxon>Neoptera</taxon>
        <taxon>Endopterygota</taxon>
        <taxon>Diptera</taxon>
        <taxon>Nematocera</taxon>
        <taxon>Culicoidea</taxon>
        <taxon>Culicidae</taxon>
        <taxon>Anophelinae</taxon>
        <taxon>Anopheles</taxon>
    </lineage>
</organism>
<dbReference type="EMBL" id="ATLV01023310">
    <property type="status" value="NOT_ANNOTATED_CDS"/>
    <property type="molecule type" value="Genomic_DNA"/>
</dbReference>
<dbReference type="PANTHER" id="PTHR13298">
    <property type="entry name" value="CYTOSOLIC REGULATOR PIANISSIMO"/>
    <property type="match status" value="1"/>
</dbReference>
<dbReference type="SMART" id="SM01310">
    <property type="entry name" value="RICTOR_V"/>
    <property type="match status" value="1"/>
</dbReference>
<feature type="compositionally biased region" description="Low complexity" evidence="2">
    <location>
        <begin position="1809"/>
        <end position="1832"/>
    </location>
</feature>
<feature type="region of interest" description="Disordered" evidence="2">
    <location>
        <begin position="1771"/>
        <end position="1795"/>
    </location>
</feature>
<feature type="compositionally biased region" description="Polar residues" evidence="2">
    <location>
        <begin position="1989"/>
        <end position="1998"/>
    </location>
</feature>
<feature type="region of interest" description="Disordered" evidence="2">
    <location>
        <begin position="1809"/>
        <end position="1933"/>
    </location>
</feature>
<feature type="compositionally biased region" description="Basic residues" evidence="2">
    <location>
        <begin position="1400"/>
        <end position="1413"/>
    </location>
</feature>
<dbReference type="SUPFAM" id="SSF48371">
    <property type="entry name" value="ARM repeat"/>
    <property type="match status" value="1"/>
</dbReference>
<feature type="compositionally biased region" description="Polar residues" evidence="2">
    <location>
        <begin position="1907"/>
        <end position="1923"/>
    </location>
</feature>
<accession>A0A084WF67</accession>
<feature type="compositionally biased region" description="Polar residues" evidence="2">
    <location>
        <begin position="1864"/>
        <end position="1876"/>
    </location>
</feature>
<feature type="compositionally biased region" description="Gly residues" evidence="2">
    <location>
        <begin position="741"/>
        <end position="759"/>
    </location>
</feature>
<dbReference type="Pfam" id="PF14666">
    <property type="entry name" value="RICTOR_M"/>
    <property type="match status" value="1"/>
</dbReference>
<feature type="domain" description="Rapamycin-insensitive companion of mTOR middle" evidence="3">
    <location>
        <begin position="774"/>
        <end position="999"/>
    </location>
</feature>
<evidence type="ECO:0000313" key="6">
    <source>
        <dbReference type="EMBL" id="KFB48861.1"/>
    </source>
</evidence>
<feature type="region of interest" description="Disordered" evidence="2">
    <location>
        <begin position="1953"/>
        <end position="2012"/>
    </location>
</feature>
<sequence>MKPGKHLPENADTEPADTTLSIAMNNLSFATRPNDTFDHNISRITYASASASAKDVPKSNAWETSKDTDVTTSVDRPIVKSLGRGFRPMVNVAAGPTTARAVLAGRGRGTWLMGRPPPEDCYRLDTGKTLRENAVDIYGGLYAWQTSVNKRLSLLNGLVLLLDRWKRDAGLGSGMSLDLESSADSASGTSAARRRTASLLALERYSSLGYSIEQWVCCVSRSLVHPLPQIRAGALRALRRLLLAPEDLRTLNRLQLAHLVCRSLDVMLRNGEERVQALKLVRRMLVVAPEELSAAIVRCLVALGESGSGGAYGADGTVAGGVAGGGGGKSTVGGAGEDRLLRCCLATLCEIGVLNPMLLIECGGVGVITRSVLECHSPRIAESLCGVLLYLLEWPRTREIAAVRLDCFAAPYCDFTYRVGIMDRNKDARDLRFTCSRLALLSVLRSWAGTVEFCNPHRPSGLKALIEILYLNQLEIRKAVLDLLYELMGLPQPVWTDEYSVAMSVVDPAEYQDAWRLHEGFVAAEGNAILPSLASTVPNLCEIHLALLLYCFVDNGLLNALIEVIVSSDTFISVRATILLAKITHQLHCLLPAEICASTPAAPLPALVARAIQGNHQARAAISAIQQFHLMLRNRPASCSLYLDSIIQSGALINTREFRRELSSTGSDQRGAGGAVPPIFKYGTLDGLKRVRHDSSGSSTGGAGGFLGQASVFDWNWTGSGQGSGFERELVRSNSSAGGVGSGAAAGASQSGGSGGGGTLKRSAKRNKLLQLWDNIKEGDRLIHDSNVLSVKDANMWDWQIVITILRSDLLGMKLDEQNSRFVRRIVDYFKPSNNRFSHQDLSHLYSNRQLPAYVTAGLELIDAMLQSSELECMRLLTDLFTDISRQLLAIHAGKSAHECLFSPQHMTGTMCQQYFLFIGRMCRTERGLEILRNTDVFKELSTIVLKTNHLCYVKLIVSGLDYSLEGEPRAIFAKALLRHPSPKARLYATQMLRVLLRARLPNFEVWGIQLMLKLVVALQGAEGQSTRCVQLATLELLEEACYERTYLEELAHFWPRLDRLGDRGKMVMMRFYSIPRGLNHPEAHPVHELERWVETLNERYVLLVEADTHAHLTQHIRTEDGTYSRRHVASGAPSENATAGAPNLLPHLYGQLAQTTQGFTQLLRYGQLPELAERVRDGRCRNEQDSLRLKAALWALCHACTSKESVEYMGTHYPWLLARLVQLVRTADVYSIRATALHGICLIASTAQGADALQALDWVTARHDRNTHWPLNEPSDWCSELDRSSAHDDTTGGELEHSRRRHSCASTGDESTGTATTTTTTSSSLPTSGFVGMVTRMRTLSAEGSSPPPSPIVARRTTAPSAFHLSVAGGLSPIQSSSNLAPGSAERREKRPPAEGPGHRKHRTMSRLRRPLLSRSSEEDLEDALLSLDADRSLFSSFRSQLSGKQAHYGGLPSSVATSTMMTSSFDERLELSWKLHSLDRKLQRLSLLHHPYSEEGSSDGRSTRYLLPTKPNTSGPCFIGICFPRELMDLFPEPEVRRTHVRSFLAPGTERRSPSARSTSEKSVTVEQQTAGANNCSRSTAADEVDEGVLVDYEQDSKSANASGLQVSLSTTGSSSSTGTGLLEEEDEHWWTHSKHIRAQCLHCCRAGQPADERWTDGDDEVASGADYAEDDGYEEREGVKRPPSVRQLADELIANSVLRHVQRMANPVWSKQSRSVLLDIKQSHPGAFQDVCLYSEVCRLLGCNTYRLGSRRFLQELFLDLDFGRTGGAARDEKDGQVRRQPIGDHSAPDGDRYSVQLHIQTQNLTQATAPTTTTATTTPTTVMAKKGPAGTGGGAGCPSFLLRSPPLPSVHEASVENLDEMSSTPKKGSNGRTVEAPGGGDRTWHRRQNSSDDGSARLRTALGSPSENRPRSTGATGSASLPPVGGRPRFNTLELDLSCSRNKFPIRDRSKIDYSPTTPPVSEAMSRSASSSSTSFVSWGSASVGASTVTSPTQALPPSGPGALPSGGLFCEQRLRLKSSKSEATLMKNK</sequence>
<dbReference type="OMA" id="PVWTDEY"/>
<evidence type="ECO:0000313" key="7">
    <source>
        <dbReference type="EnsemblMetazoa" id="ASIC017121-PA"/>
    </source>
</evidence>
<feature type="region of interest" description="Disordered" evidence="2">
    <location>
        <begin position="1281"/>
        <end position="1330"/>
    </location>
</feature>
<evidence type="ECO:0000256" key="1">
    <source>
        <dbReference type="ARBA" id="ARBA00008878"/>
    </source>
</evidence>